<dbReference type="EMBL" id="AP024355">
    <property type="protein sequence ID" value="BCR06382.1"/>
    <property type="molecule type" value="Genomic_DNA"/>
</dbReference>
<evidence type="ECO:0000259" key="7">
    <source>
        <dbReference type="Pfam" id="PF00892"/>
    </source>
</evidence>
<dbReference type="InterPro" id="IPR000620">
    <property type="entry name" value="EamA_dom"/>
</dbReference>
<reference evidence="8 9" key="2">
    <citation type="journal article" date="2021" name="Int. J. Syst. Evol. Microbiol.">
        <title>Isolation and Polyphasic Characterization of Desulfuromonas versatilis sp. Nov., an Electrogenic Bacteria Capable of Versatile Metabolism Isolated from a Graphene Oxide-Reducing Enrichment Culture.</title>
        <authorList>
            <person name="Xie L."/>
            <person name="Yoshida N."/>
            <person name="Ishii S."/>
            <person name="Meng L."/>
        </authorList>
    </citation>
    <scope>NUCLEOTIDE SEQUENCE [LARGE SCALE GENOMIC DNA]</scope>
    <source>
        <strain evidence="8 9">NIT-T3</strain>
    </source>
</reference>
<feature type="transmembrane region" description="Helical" evidence="6">
    <location>
        <begin position="131"/>
        <end position="151"/>
    </location>
</feature>
<evidence type="ECO:0000256" key="4">
    <source>
        <dbReference type="ARBA" id="ARBA00022989"/>
    </source>
</evidence>
<dbReference type="RefSeq" id="WP_221249763.1">
    <property type="nucleotide sequence ID" value="NZ_AP024355.1"/>
</dbReference>
<evidence type="ECO:0000256" key="5">
    <source>
        <dbReference type="ARBA" id="ARBA00023136"/>
    </source>
</evidence>
<gene>
    <name evidence="8" type="ORF">DESUT3_34510</name>
</gene>
<keyword evidence="3 6" id="KW-0812">Transmembrane</keyword>
<evidence type="ECO:0000256" key="6">
    <source>
        <dbReference type="SAM" id="Phobius"/>
    </source>
</evidence>
<dbReference type="Proteomes" id="UP001319827">
    <property type="component" value="Chromosome"/>
</dbReference>
<evidence type="ECO:0000256" key="1">
    <source>
        <dbReference type="ARBA" id="ARBA00004141"/>
    </source>
</evidence>
<feature type="transmembrane region" description="Helical" evidence="6">
    <location>
        <begin position="100"/>
        <end position="122"/>
    </location>
</feature>
<feature type="domain" description="EamA" evidence="7">
    <location>
        <begin position="14"/>
        <end position="146"/>
    </location>
</feature>
<comment type="similarity">
    <text evidence="2">Belongs to the EamA transporter family.</text>
</comment>
<feature type="transmembrane region" description="Helical" evidence="6">
    <location>
        <begin position="187"/>
        <end position="205"/>
    </location>
</feature>
<reference evidence="8 9" key="1">
    <citation type="journal article" date="2016" name="C (Basel)">
        <title>Selective Growth of and Electricity Production by Marine Exoelectrogenic Bacteria in Self-Aggregated Hydrogel of Microbially Reduced Graphene Oxide.</title>
        <authorList>
            <person name="Yoshida N."/>
            <person name="Goto Y."/>
            <person name="Miyata Y."/>
        </authorList>
    </citation>
    <scope>NUCLEOTIDE SEQUENCE [LARGE SCALE GENOMIC DNA]</scope>
    <source>
        <strain evidence="8 9">NIT-T3</strain>
    </source>
</reference>
<evidence type="ECO:0000256" key="2">
    <source>
        <dbReference type="ARBA" id="ARBA00007362"/>
    </source>
</evidence>
<evidence type="ECO:0000313" key="8">
    <source>
        <dbReference type="EMBL" id="BCR06382.1"/>
    </source>
</evidence>
<feature type="transmembrane region" description="Helical" evidence="6">
    <location>
        <begin position="74"/>
        <end position="94"/>
    </location>
</feature>
<feature type="transmembrane region" description="Helical" evidence="6">
    <location>
        <begin position="157"/>
        <end position="175"/>
    </location>
</feature>
<proteinExistence type="inferred from homology"/>
<protein>
    <submittedName>
        <fullName evidence="8">Transporter</fullName>
    </submittedName>
</protein>
<keyword evidence="4 6" id="KW-1133">Transmembrane helix</keyword>
<name>A0ABM8HTV3_9BACT</name>
<keyword evidence="5 6" id="KW-0472">Membrane</keyword>
<keyword evidence="9" id="KW-1185">Reference proteome</keyword>
<evidence type="ECO:0000313" key="9">
    <source>
        <dbReference type="Proteomes" id="UP001319827"/>
    </source>
</evidence>
<dbReference type="InterPro" id="IPR050638">
    <property type="entry name" value="AA-Vitamin_Transporters"/>
</dbReference>
<dbReference type="PANTHER" id="PTHR32322">
    <property type="entry name" value="INNER MEMBRANE TRANSPORTER"/>
    <property type="match status" value="1"/>
</dbReference>
<dbReference type="InterPro" id="IPR037185">
    <property type="entry name" value="EmrE-like"/>
</dbReference>
<feature type="transmembrane region" description="Helical" evidence="6">
    <location>
        <begin position="43"/>
        <end position="62"/>
    </location>
</feature>
<feature type="transmembrane region" description="Helical" evidence="6">
    <location>
        <begin position="243"/>
        <end position="267"/>
    </location>
</feature>
<organism evidence="8 9">
    <name type="scientific">Desulfuromonas versatilis</name>
    <dbReference type="NCBI Taxonomy" id="2802975"/>
    <lineage>
        <taxon>Bacteria</taxon>
        <taxon>Pseudomonadati</taxon>
        <taxon>Thermodesulfobacteriota</taxon>
        <taxon>Desulfuromonadia</taxon>
        <taxon>Desulfuromonadales</taxon>
        <taxon>Desulfuromonadaceae</taxon>
        <taxon>Desulfuromonas</taxon>
    </lineage>
</organism>
<sequence length="304" mass="30291">MQTDPASSPSRSGGAGFVLVAAVLWGTTGTAQAFAPAGFDSTVIGALRLVIGGLALLLLALCRGGLGRLRDWPLLPTACAAGFTAAYQVCFFAAVAKTGVAVGTIVGIGSSPVAAGLLGLLFRGERPGRRWLLATALAILGCGLLMASGGSVSVDPLGIALAIGAGTSYAAYTLAIKGLLEGRSPDAVMAVVFCLGAVLLAPLMLGRDLAWLAQPRGVAVILHLGLVTAGLAYWLFARGLAKVSVATAVTLSLAEPLTAGLLGVVVLGERLTALSFSGIVLLFGGLVILTVGGRKVAASAKGVC</sequence>
<dbReference type="PANTHER" id="PTHR32322:SF2">
    <property type="entry name" value="EAMA DOMAIN-CONTAINING PROTEIN"/>
    <property type="match status" value="1"/>
</dbReference>
<dbReference type="Pfam" id="PF00892">
    <property type="entry name" value="EamA"/>
    <property type="match status" value="2"/>
</dbReference>
<accession>A0ABM8HTV3</accession>
<comment type="subcellular location">
    <subcellularLocation>
        <location evidence="1">Membrane</location>
        <topology evidence="1">Multi-pass membrane protein</topology>
    </subcellularLocation>
</comment>
<feature type="domain" description="EamA" evidence="7">
    <location>
        <begin position="157"/>
        <end position="290"/>
    </location>
</feature>
<evidence type="ECO:0000256" key="3">
    <source>
        <dbReference type="ARBA" id="ARBA00022692"/>
    </source>
</evidence>
<feature type="transmembrane region" description="Helical" evidence="6">
    <location>
        <begin position="273"/>
        <end position="291"/>
    </location>
</feature>
<feature type="transmembrane region" description="Helical" evidence="6">
    <location>
        <begin position="217"/>
        <end position="236"/>
    </location>
</feature>
<dbReference type="SUPFAM" id="SSF103481">
    <property type="entry name" value="Multidrug resistance efflux transporter EmrE"/>
    <property type="match status" value="2"/>
</dbReference>